<comment type="caution">
    <text evidence="11">The sequence shown here is derived from an EMBL/GenBank/DDBJ whole genome shotgun (WGS) entry which is preliminary data.</text>
</comment>
<dbReference type="AlphaFoldDB" id="A0A323UEP7"/>
<evidence type="ECO:0000256" key="8">
    <source>
        <dbReference type="SAM" id="MobiDB-lite"/>
    </source>
</evidence>
<organism evidence="11 12">
    <name type="scientific">Rhodopseudomonas palustris</name>
    <dbReference type="NCBI Taxonomy" id="1076"/>
    <lineage>
        <taxon>Bacteria</taxon>
        <taxon>Pseudomonadati</taxon>
        <taxon>Pseudomonadota</taxon>
        <taxon>Alphaproteobacteria</taxon>
        <taxon>Hyphomicrobiales</taxon>
        <taxon>Nitrobacteraceae</taxon>
        <taxon>Rhodopseudomonas</taxon>
    </lineage>
</organism>
<feature type="transmembrane region" description="Helical" evidence="9">
    <location>
        <begin position="324"/>
        <end position="342"/>
    </location>
</feature>
<sequence length="562" mass="60549">MTDMTPDPALGLGAPGQALPDGARGPGKLARPLAARDLYDLASIALLGVLGVLVLMTFRSYGITNDEWVQQRYGELIIDYYRSGLIDRALFSFDNLYLYGGLFDVAATLLHQVSSLDLFELRHLLSAACGVAGIGAAIATARLVAGPRAGLLAGVALAVCGFWYGAMFHHTKDVPLGAATAGALYFLIRGTRDCPKPQLRHLIGFGVLTGCALGIKVLGLLLVCYLPVAIVLSGPLPPVAGWQDSAAFAGRSLLAFLPALLIAYAIMLITWPWSALAPLNPIRGLVSFGDFHYAIRTMLAGQVYEMATVPRWYIPTYLLIKTPIVVLGGAAVALFWIAWPRLLGDLDARRRREIAIVALAAVFPVACEITAHGPAFSGMRHFMFVLPPLSVLAGIGLDGLLRATTRASAMLGAAALAVIVAALSWNAATLIRLHPYQYLFYNPLAGGLQGASRRYVMDYWFTAMPEAVARLETYIARTDPPDARGRIYTVAVCGPRDSFLHLKPPNLRWAQVWETADFFIAPTHMNCDQDIQAKVAATVSRLGVPIAYVKDQRAKTRPGDAP</sequence>
<dbReference type="GO" id="GO:0009103">
    <property type="term" value="P:lipopolysaccharide biosynthetic process"/>
    <property type="evidence" value="ECO:0007669"/>
    <property type="project" value="UniProtKB-ARBA"/>
</dbReference>
<proteinExistence type="predicted"/>
<feature type="domain" description="Glycosyltransferase RgtA/B/C/D-like" evidence="10">
    <location>
        <begin position="124"/>
        <end position="228"/>
    </location>
</feature>
<keyword evidence="4" id="KW-0808">Transferase</keyword>
<dbReference type="Proteomes" id="UP000248134">
    <property type="component" value="Unassembled WGS sequence"/>
</dbReference>
<feature type="transmembrane region" description="Helical" evidence="9">
    <location>
        <begin position="202"/>
        <end position="232"/>
    </location>
</feature>
<dbReference type="Pfam" id="PF13231">
    <property type="entry name" value="PMT_2"/>
    <property type="match status" value="1"/>
</dbReference>
<evidence type="ECO:0000256" key="5">
    <source>
        <dbReference type="ARBA" id="ARBA00022692"/>
    </source>
</evidence>
<dbReference type="GO" id="GO:0016763">
    <property type="term" value="F:pentosyltransferase activity"/>
    <property type="evidence" value="ECO:0007669"/>
    <property type="project" value="TreeGrafter"/>
</dbReference>
<dbReference type="PANTHER" id="PTHR33908">
    <property type="entry name" value="MANNOSYLTRANSFERASE YKCB-RELATED"/>
    <property type="match status" value="1"/>
</dbReference>
<dbReference type="OrthoDB" id="3760751at2"/>
<feature type="transmembrane region" description="Helical" evidence="9">
    <location>
        <begin position="151"/>
        <end position="168"/>
    </location>
</feature>
<reference evidence="11 12" key="1">
    <citation type="submission" date="2018-06" db="EMBL/GenBank/DDBJ databases">
        <title>Draft Whole-Genome Sequence of the purple photosynthetic bacterium Rhodospeudomonas palustris XCP.</title>
        <authorList>
            <person name="Rayyan A."/>
            <person name="Meyer T.E."/>
            <person name="Kyndt J.A."/>
        </authorList>
    </citation>
    <scope>NUCLEOTIDE SEQUENCE [LARGE SCALE GENOMIC DNA]</scope>
    <source>
        <strain evidence="11 12">XCP</strain>
    </source>
</reference>
<evidence type="ECO:0000256" key="9">
    <source>
        <dbReference type="SAM" id="Phobius"/>
    </source>
</evidence>
<feature type="transmembrane region" description="Helical" evidence="9">
    <location>
        <begin position="124"/>
        <end position="144"/>
    </location>
</feature>
<dbReference type="EMBL" id="QKQS01000026">
    <property type="protein sequence ID" value="PZA09930.1"/>
    <property type="molecule type" value="Genomic_DNA"/>
</dbReference>
<protein>
    <recommendedName>
        <fullName evidence="10">Glycosyltransferase RgtA/B/C/D-like domain-containing protein</fullName>
    </recommendedName>
</protein>
<name>A0A323UEP7_RHOPL</name>
<keyword evidence="3" id="KW-0328">Glycosyltransferase</keyword>
<keyword evidence="6 9" id="KW-1133">Transmembrane helix</keyword>
<dbReference type="InterPro" id="IPR038731">
    <property type="entry name" value="RgtA/B/C-like"/>
</dbReference>
<accession>A0A323UEP7</accession>
<feature type="transmembrane region" description="Helical" evidence="9">
    <location>
        <begin position="174"/>
        <end position="190"/>
    </location>
</feature>
<evidence type="ECO:0000256" key="2">
    <source>
        <dbReference type="ARBA" id="ARBA00022475"/>
    </source>
</evidence>
<gene>
    <name evidence="11" type="ORF">DNX69_21575</name>
</gene>
<feature type="transmembrane region" description="Helical" evidence="9">
    <location>
        <begin position="38"/>
        <end position="58"/>
    </location>
</feature>
<dbReference type="GO" id="GO:0005886">
    <property type="term" value="C:plasma membrane"/>
    <property type="evidence" value="ECO:0007669"/>
    <property type="project" value="UniProtKB-SubCell"/>
</dbReference>
<feature type="region of interest" description="Disordered" evidence="8">
    <location>
        <begin position="1"/>
        <end position="23"/>
    </location>
</feature>
<evidence type="ECO:0000256" key="7">
    <source>
        <dbReference type="ARBA" id="ARBA00023136"/>
    </source>
</evidence>
<keyword evidence="7 9" id="KW-0472">Membrane</keyword>
<dbReference type="InterPro" id="IPR050297">
    <property type="entry name" value="LipidA_mod_glycosyltrf_83"/>
</dbReference>
<evidence type="ECO:0000259" key="10">
    <source>
        <dbReference type="Pfam" id="PF13231"/>
    </source>
</evidence>
<feature type="transmembrane region" description="Helical" evidence="9">
    <location>
        <begin position="252"/>
        <end position="273"/>
    </location>
</feature>
<evidence type="ECO:0000256" key="4">
    <source>
        <dbReference type="ARBA" id="ARBA00022679"/>
    </source>
</evidence>
<keyword evidence="2" id="KW-1003">Cell membrane</keyword>
<comment type="subcellular location">
    <subcellularLocation>
        <location evidence="1">Cell membrane</location>
        <topology evidence="1">Multi-pass membrane protein</topology>
    </subcellularLocation>
</comment>
<evidence type="ECO:0000256" key="6">
    <source>
        <dbReference type="ARBA" id="ARBA00022989"/>
    </source>
</evidence>
<evidence type="ECO:0000313" key="12">
    <source>
        <dbReference type="Proteomes" id="UP000248134"/>
    </source>
</evidence>
<feature type="transmembrane region" description="Helical" evidence="9">
    <location>
        <begin position="408"/>
        <end position="428"/>
    </location>
</feature>
<dbReference type="PANTHER" id="PTHR33908:SF11">
    <property type="entry name" value="MEMBRANE PROTEIN"/>
    <property type="match status" value="1"/>
</dbReference>
<evidence type="ECO:0000256" key="3">
    <source>
        <dbReference type="ARBA" id="ARBA00022676"/>
    </source>
</evidence>
<feature type="transmembrane region" description="Helical" evidence="9">
    <location>
        <begin position="354"/>
        <end position="376"/>
    </location>
</feature>
<evidence type="ECO:0000256" key="1">
    <source>
        <dbReference type="ARBA" id="ARBA00004651"/>
    </source>
</evidence>
<evidence type="ECO:0000313" key="11">
    <source>
        <dbReference type="EMBL" id="PZA09930.1"/>
    </source>
</evidence>
<keyword evidence="5 9" id="KW-0812">Transmembrane</keyword>